<dbReference type="InterPro" id="IPR046634">
    <property type="entry name" value="DUF6746"/>
</dbReference>
<dbReference type="EMBL" id="WHNW01000018">
    <property type="protein sequence ID" value="MPV87010.1"/>
    <property type="molecule type" value="Genomic_DNA"/>
</dbReference>
<keyword evidence="3" id="KW-1185">Reference proteome</keyword>
<comment type="caution">
    <text evidence="2">The sequence shown here is derived from an EMBL/GenBank/DDBJ whole genome shotgun (WGS) entry which is preliminary data.</text>
</comment>
<dbReference type="InParanoid" id="A0A6N7EZL7"/>
<reference evidence="2 3" key="1">
    <citation type="submission" date="2019-10" db="EMBL/GenBank/DDBJ databases">
        <title>Cardiobacteriales fam. a chemoheterotrophic member of the order Cardiobacteriales, and proposal of Cardiobacteriales fam. nov.</title>
        <authorList>
            <person name="Wang C."/>
        </authorList>
    </citation>
    <scope>NUCLEOTIDE SEQUENCE [LARGE SCALE GENOMIC DNA]</scope>
    <source>
        <strain evidence="2 3">ML27</strain>
    </source>
</reference>
<dbReference type="AlphaFoldDB" id="A0A6N7EZL7"/>
<organism evidence="2 3">
    <name type="scientific">Ostreibacterium oceani</name>
    <dbReference type="NCBI Taxonomy" id="2654998"/>
    <lineage>
        <taxon>Bacteria</taxon>
        <taxon>Pseudomonadati</taxon>
        <taxon>Pseudomonadota</taxon>
        <taxon>Gammaproteobacteria</taxon>
        <taxon>Cardiobacteriales</taxon>
        <taxon>Ostreibacteriaceae</taxon>
        <taxon>Ostreibacterium</taxon>
    </lineage>
</organism>
<protein>
    <submittedName>
        <fullName evidence="2">Uncharacterized protein</fullName>
    </submittedName>
</protein>
<evidence type="ECO:0000256" key="1">
    <source>
        <dbReference type="SAM" id="SignalP"/>
    </source>
</evidence>
<dbReference type="Pfam" id="PF20531">
    <property type="entry name" value="DUF6746"/>
    <property type="match status" value="1"/>
</dbReference>
<proteinExistence type="predicted"/>
<gene>
    <name evidence="2" type="ORF">GCU85_09765</name>
</gene>
<feature type="signal peptide" evidence="1">
    <location>
        <begin position="1"/>
        <end position="23"/>
    </location>
</feature>
<evidence type="ECO:0000313" key="3">
    <source>
        <dbReference type="Proteomes" id="UP000471298"/>
    </source>
</evidence>
<evidence type="ECO:0000313" key="2">
    <source>
        <dbReference type="EMBL" id="MPV87010.1"/>
    </source>
</evidence>
<name>A0A6N7EZL7_9GAMM</name>
<sequence length="131" mass="14528">MKKNLVVVLFAGVVALCMPAAYASEEKARVDHFQAVESETLAQAVENLSTYNQKLATLLQKDEITPQEMHSIHKLTYTLEEALQKMQTEIASLAVTLEEVHLGSERVDVVRVKDNGKQYLEGSQPLTKAAD</sequence>
<keyword evidence="1" id="KW-0732">Signal</keyword>
<feature type="chain" id="PRO_5027087080" evidence="1">
    <location>
        <begin position="24"/>
        <end position="131"/>
    </location>
</feature>
<accession>A0A6N7EZL7</accession>
<dbReference type="Proteomes" id="UP000471298">
    <property type="component" value="Unassembled WGS sequence"/>
</dbReference>